<evidence type="ECO:0000313" key="2">
    <source>
        <dbReference type="Proteomes" id="UP000568877"/>
    </source>
</evidence>
<dbReference type="EMBL" id="BLSA01000647">
    <property type="protein sequence ID" value="GFP33679.1"/>
    <property type="molecule type" value="Genomic_DNA"/>
</dbReference>
<comment type="caution">
    <text evidence="1">The sequence shown here is derived from an EMBL/GenBank/DDBJ whole genome shotgun (WGS) entry which is preliminary data.</text>
</comment>
<protein>
    <submittedName>
        <fullName evidence="1">Uncharacterized protein</fullName>
    </submittedName>
</protein>
<feature type="non-terminal residue" evidence="1">
    <location>
        <position position="1"/>
    </location>
</feature>
<accession>A0A6V8PM43</accession>
<gene>
    <name evidence="1" type="ORF">HKBW3S42_02018</name>
</gene>
<dbReference type="AlphaFoldDB" id="A0A6V8PM43"/>
<sequence length="42" mass="4720">YVTRSVTNEVINIIQNKYQISKSRIIKALISQEAVGSIESIL</sequence>
<evidence type="ECO:0000313" key="1">
    <source>
        <dbReference type="EMBL" id="GFP33679.1"/>
    </source>
</evidence>
<reference evidence="1 2" key="1">
    <citation type="journal article" date="2020" name="Front. Microbiol.">
        <title>Single-cell genomics of novel Actinobacteria with the Wood-Ljungdahl pathway discovered in a serpentinizing system.</title>
        <authorList>
            <person name="Merino N."/>
            <person name="Kawai M."/>
            <person name="Boyd E.S."/>
            <person name="Colman D.R."/>
            <person name="McGlynn S.E."/>
            <person name="Nealson K.H."/>
            <person name="Kurokawa K."/>
            <person name="Hongoh Y."/>
        </authorList>
    </citation>
    <scope>NUCLEOTIDE SEQUENCE [LARGE SCALE GENOMIC DNA]</scope>
    <source>
        <strain evidence="1 2">S42</strain>
    </source>
</reference>
<organism evidence="1 2">
    <name type="scientific">Candidatus Hakubella thermalkaliphila</name>
    <dbReference type="NCBI Taxonomy" id="2754717"/>
    <lineage>
        <taxon>Bacteria</taxon>
        <taxon>Bacillati</taxon>
        <taxon>Actinomycetota</taxon>
        <taxon>Actinomycetota incertae sedis</taxon>
        <taxon>Candidatus Hakubellales</taxon>
        <taxon>Candidatus Hakubellaceae</taxon>
        <taxon>Candidatus Hakubella</taxon>
    </lineage>
</organism>
<name>A0A6V8PM43_9ACTN</name>
<dbReference type="Proteomes" id="UP000568877">
    <property type="component" value="Unassembled WGS sequence"/>
</dbReference>
<proteinExistence type="predicted"/>